<gene>
    <name evidence="8 10" type="primary">cofE</name>
    <name evidence="11" type="ORF">ENT89_06460</name>
    <name evidence="10" type="ORF">ENX77_00935</name>
</gene>
<feature type="binding site" evidence="8">
    <location>
        <begin position="205"/>
        <end position="212"/>
    </location>
    <ligand>
        <name>GTP</name>
        <dbReference type="ChEBI" id="CHEBI:37565"/>
    </ligand>
</feature>
<dbReference type="EC" id="6.3.2.34" evidence="8"/>
<comment type="pathway">
    <text evidence="8">Cofactor biosynthesis; coenzyme F420 biosynthesis.</text>
</comment>
<dbReference type="SUPFAM" id="SSF144010">
    <property type="entry name" value="CofE-like"/>
    <property type="match status" value="1"/>
</dbReference>
<dbReference type="EMBL" id="DTAK01000047">
    <property type="protein sequence ID" value="HGU59772.1"/>
    <property type="molecule type" value="Genomic_DNA"/>
</dbReference>
<dbReference type="InterPro" id="IPR023659">
    <property type="entry name" value="F420_ligase_CofE_arc"/>
</dbReference>
<dbReference type="Gene3D" id="3.90.1660.10">
    <property type="entry name" value="CofE-like domain"/>
    <property type="match status" value="1"/>
</dbReference>
<dbReference type="InterPro" id="IPR008225">
    <property type="entry name" value="F420-0_g-glutamyl_ligase"/>
</dbReference>
<sequence length="258" mass="28719">MIRVFPIKGVPEIKEGDDLAKIFTDLFNFEDGDILAVCSTVVSKSEGRLIRIDEIKPSEKAIELAEKHGKDPRFIQAVIDESEEILIEYPILLTKAKFGNICINAGIDKSNVKKGYLLLPPEDPDRSARILREKIKEITGKDVGVIITDTNGRCFRKGVVGFSIGLSGIQAMRDWRGKKDLYGNELEVTVECVADEIAAFANLVMGEADDGIPAVVFRGLDLSGDGSMKDIHRTEEEDVIRKIINEVSDRRKQRSERS</sequence>
<comment type="subunit">
    <text evidence="8">Homodimer.</text>
</comment>
<dbReference type="AlphaFoldDB" id="A0A7C3UB21"/>
<feature type="binding site" evidence="8">
    <location>
        <position position="150"/>
    </location>
    <ligand>
        <name>a divalent metal cation</name>
        <dbReference type="ChEBI" id="CHEBI:60240"/>
        <label>2</label>
    </ligand>
</feature>
<feature type="binding site" evidence="8">
    <location>
        <position position="149"/>
    </location>
    <ligand>
        <name>a divalent metal cation</name>
        <dbReference type="ChEBI" id="CHEBI:60240"/>
        <label>1</label>
    </ligand>
</feature>
<feature type="binding site" evidence="8">
    <location>
        <position position="44"/>
    </location>
    <ligand>
        <name>GTP</name>
        <dbReference type="ChEBI" id="CHEBI:37565"/>
    </ligand>
</feature>
<feature type="binding site" evidence="8">
    <location>
        <position position="207"/>
    </location>
    <ligand>
        <name>a divalent metal cation</name>
        <dbReference type="ChEBI" id="CHEBI:60240"/>
        <label>2</label>
    </ligand>
</feature>
<dbReference type="PANTHER" id="PTHR47917:SF1">
    <property type="entry name" value="COENZYME F420:L-GLUTAMATE LIGASE"/>
    <property type="match status" value="1"/>
</dbReference>
<evidence type="ECO:0000256" key="2">
    <source>
        <dbReference type="ARBA" id="ARBA00022723"/>
    </source>
</evidence>
<evidence type="ECO:0000313" key="10">
    <source>
        <dbReference type="EMBL" id="HGE65691.1"/>
    </source>
</evidence>
<keyword evidence="6 8" id="KW-0342">GTP-binding</keyword>
<evidence type="ECO:0000256" key="3">
    <source>
        <dbReference type="ARBA" id="ARBA00022741"/>
    </source>
</evidence>
<accession>A0A7C3UB21</accession>
<proteinExistence type="inferred from homology"/>
<evidence type="ECO:0000259" key="9">
    <source>
        <dbReference type="Pfam" id="PF01996"/>
    </source>
</evidence>
<keyword evidence="1 8" id="KW-0436">Ligase</keyword>
<feature type="binding site" evidence="8">
    <location>
        <position position="111"/>
    </location>
    <ligand>
        <name>GTP</name>
        <dbReference type="ChEBI" id="CHEBI:37565"/>
    </ligand>
</feature>
<comment type="cofactor">
    <cofactor evidence="8">
        <name>K(+)</name>
        <dbReference type="ChEBI" id="CHEBI:29103"/>
    </cofactor>
    <text evidence="8">Monovalent cation. The ion could be potassium.</text>
</comment>
<dbReference type="UniPathway" id="UPA00071"/>
<keyword evidence="3 8" id="KW-0547">Nucleotide-binding</keyword>
<feature type="domain" description="Coenzyme F420:L-glutamate ligase-like" evidence="9">
    <location>
        <begin position="10"/>
        <end position="219"/>
    </location>
</feature>
<evidence type="ECO:0000256" key="1">
    <source>
        <dbReference type="ARBA" id="ARBA00022598"/>
    </source>
</evidence>
<dbReference type="EC" id="6.3.2.31" evidence="8"/>
<keyword evidence="4 8" id="KW-0460">Magnesium</keyword>
<dbReference type="GO" id="GO:0046872">
    <property type="term" value="F:metal ion binding"/>
    <property type="evidence" value="ECO:0007669"/>
    <property type="project" value="UniProtKB-KW"/>
</dbReference>
<comment type="catalytic activity">
    <reaction evidence="8">
        <text>oxidized coenzyme F420-0 + GTP + L-glutamate = oxidized coenzyme F420-1 + GDP + phosphate + H(+)</text>
        <dbReference type="Rhea" id="RHEA:30555"/>
        <dbReference type="ChEBI" id="CHEBI:15378"/>
        <dbReference type="ChEBI" id="CHEBI:29985"/>
        <dbReference type="ChEBI" id="CHEBI:37565"/>
        <dbReference type="ChEBI" id="CHEBI:43474"/>
        <dbReference type="ChEBI" id="CHEBI:58189"/>
        <dbReference type="ChEBI" id="CHEBI:59907"/>
        <dbReference type="ChEBI" id="CHEBI:59920"/>
        <dbReference type="EC" id="6.3.2.31"/>
    </reaction>
</comment>
<name>A0A7C3UB21_9EURY</name>
<evidence type="ECO:0000256" key="8">
    <source>
        <dbReference type="HAMAP-Rule" id="MF_01258"/>
    </source>
</evidence>
<comment type="function">
    <text evidence="8">Catalyzes the GTP-dependent successive addition of two or more gamma-linked L-glutamates to the L-lactyl phosphodiester of 7,8-didemethyl-8-hydroxy-5-deazariboflavin (F420-0) to form coenzyme F420-0-glutamyl-glutamate (F420-2) or polyglutamated F420 derivatives.</text>
</comment>
<dbReference type="GO" id="GO:0005525">
    <property type="term" value="F:GTP binding"/>
    <property type="evidence" value="ECO:0007669"/>
    <property type="project" value="UniProtKB-KW"/>
</dbReference>
<comment type="catalytic activity">
    <reaction evidence="8">
        <text>oxidized coenzyme F420-1 + GTP + L-glutamate = oxidized coenzyme F420-2 + GDP + phosphate + H(+)</text>
        <dbReference type="Rhea" id="RHEA:30523"/>
        <dbReference type="ChEBI" id="CHEBI:15378"/>
        <dbReference type="ChEBI" id="CHEBI:29985"/>
        <dbReference type="ChEBI" id="CHEBI:37565"/>
        <dbReference type="ChEBI" id="CHEBI:43474"/>
        <dbReference type="ChEBI" id="CHEBI:57922"/>
        <dbReference type="ChEBI" id="CHEBI:58189"/>
        <dbReference type="ChEBI" id="CHEBI:59920"/>
        <dbReference type="EC" id="6.3.2.34"/>
    </reaction>
</comment>
<dbReference type="Gene3D" id="3.30.1330.100">
    <property type="entry name" value="CofE-like"/>
    <property type="match status" value="1"/>
</dbReference>
<dbReference type="GO" id="GO:0052618">
    <property type="term" value="F:coenzyme F420-0:L-glutamate ligase activity"/>
    <property type="evidence" value="ECO:0007669"/>
    <property type="project" value="UniProtKB-UniRule"/>
</dbReference>
<feature type="binding site" evidence="8">
    <location>
        <begin position="39"/>
        <end position="40"/>
    </location>
    <ligand>
        <name>GTP</name>
        <dbReference type="ChEBI" id="CHEBI:37565"/>
    </ligand>
</feature>
<keyword evidence="5 8" id="KW-0630">Potassium</keyword>
<reference evidence="10" key="1">
    <citation type="journal article" date="2020" name="mSystems">
        <title>Genome- and Community-Level Interaction Insights into Carbon Utilization and Element Cycling Functions of Hydrothermarchaeota in Hydrothermal Sediment.</title>
        <authorList>
            <person name="Zhou Z."/>
            <person name="Liu Y."/>
            <person name="Xu W."/>
            <person name="Pan J."/>
            <person name="Luo Z.H."/>
            <person name="Li M."/>
        </authorList>
    </citation>
    <scope>NUCLEOTIDE SEQUENCE [LARGE SCALE GENOMIC DNA]</scope>
    <source>
        <strain evidence="11">SpSt-62</strain>
        <strain evidence="10">SpSt-97</strain>
    </source>
</reference>
<keyword evidence="2 8" id="KW-0479">Metal-binding</keyword>
<dbReference type="Pfam" id="PF01996">
    <property type="entry name" value="F420_ligase"/>
    <property type="match status" value="1"/>
</dbReference>
<organism evidence="10">
    <name type="scientific">Geoglobus ahangari</name>
    <dbReference type="NCBI Taxonomy" id="113653"/>
    <lineage>
        <taxon>Archaea</taxon>
        <taxon>Methanobacteriati</taxon>
        <taxon>Methanobacteriota</taxon>
        <taxon>Archaeoglobi</taxon>
        <taxon>Archaeoglobales</taxon>
        <taxon>Archaeoglobaceae</taxon>
        <taxon>Geoglobus</taxon>
    </lineage>
</organism>
<feature type="binding site" evidence="8">
    <location>
        <position position="108"/>
    </location>
    <ligand>
        <name>a divalent metal cation</name>
        <dbReference type="ChEBI" id="CHEBI:60240"/>
        <label>1</label>
    </ligand>
</feature>
<comment type="caution">
    <text evidence="10">The sequence shown here is derived from an EMBL/GenBank/DDBJ whole genome shotgun (WGS) entry which is preliminary data.</text>
</comment>
<evidence type="ECO:0000256" key="6">
    <source>
        <dbReference type="ARBA" id="ARBA00023134"/>
    </source>
</evidence>
<dbReference type="NCBIfam" id="TIGR01916">
    <property type="entry name" value="F420_cofE"/>
    <property type="match status" value="1"/>
</dbReference>
<dbReference type="PANTHER" id="PTHR47917">
    <property type="match status" value="1"/>
</dbReference>
<dbReference type="GO" id="GO:0052619">
    <property type="term" value="F:coenzyme F420-1:gamma-L-glutamate ligase activity"/>
    <property type="evidence" value="ECO:0007669"/>
    <property type="project" value="UniProtKB-UniRule"/>
</dbReference>
<comment type="similarity">
    <text evidence="8">Belongs to the CofE family.</text>
</comment>
<dbReference type="GO" id="GO:0052645">
    <property type="term" value="P:F420-0 metabolic process"/>
    <property type="evidence" value="ECO:0007669"/>
    <property type="project" value="UniProtKB-UniRule"/>
</dbReference>
<feature type="binding site" evidence="8">
    <location>
        <begin position="10"/>
        <end position="13"/>
    </location>
    <ligand>
        <name>GTP</name>
        <dbReference type="ChEBI" id="CHEBI:37565"/>
    </ligand>
</feature>
<dbReference type="EMBL" id="DTPI01000006">
    <property type="protein sequence ID" value="HGE65691.1"/>
    <property type="molecule type" value="Genomic_DNA"/>
</dbReference>
<keyword evidence="7 8" id="KW-0464">Manganese</keyword>
<comment type="cofactor">
    <cofactor evidence="8">
        <name>Mg(2+)</name>
        <dbReference type="ChEBI" id="CHEBI:18420"/>
    </cofactor>
    <cofactor evidence="8">
        <name>Mn(2+)</name>
        <dbReference type="ChEBI" id="CHEBI:29035"/>
    </cofactor>
    <text evidence="8">Binds 2 divalent metal cations per subunit. The ions could be magnesium and/or manganese.</text>
</comment>
<protein>
    <recommendedName>
        <fullName evidence="8">Coenzyme F420:L-glutamate ligase</fullName>
        <ecNumber evidence="8">6.3.2.31</ecNumber>
        <ecNumber evidence="8">6.3.2.34</ecNumber>
    </recommendedName>
    <alternativeName>
        <fullName evidence="8">Coenzyme F420-0:L-glutamate ligase</fullName>
    </alternativeName>
    <alternativeName>
        <fullName evidence="8">Coenzyme F420-1:gamma-L-glutamate ligase</fullName>
    </alternativeName>
</protein>
<dbReference type="HAMAP" id="MF_01258">
    <property type="entry name" value="F420_ligase_CofE"/>
    <property type="match status" value="1"/>
</dbReference>
<dbReference type="NCBIfam" id="NF009809">
    <property type="entry name" value="PRK13293.1"/>
    <property type="match status" value="1"/>
</dbReference>
<evidence type="ECO:0000256" key="5">
    <source>
        <dbReference type="ARBA" id="ARBA00022958"/>
    </source>
</evidence>
<dbReference type="InterPro" id="IPR002847">
    <property type="entry name" value="F420-0_gamma-glut_ligase-dom"/>
</dbReference>
<evidence type="ECO:0000256" key="4">
    <source>
        <dbReference type="ARBA" id="ARBA00022842"/>
    </source>
</evidence>
<evidence type="ECO:0000313" key="11">
    <source>
        <dbReference type="EMBL" id="HGU59772.1"/>
    </source>
</evidence>
<evidence type="ECO:0000256" key="7">
    <source>
        <dbReference type="ARBA" id="ARBA00023211"/>
    </source>
</evidence>